<dbReference type="STRING" id="754436.JCM19237_3890"/>
<organism evidence="2 3">
    <name type="scientific">Photobacterium aphoticum</name>
    <dbReference type="NCBI Taxonomy" id="754436"/>
    <lineage>
        <taxon>Bacteria</taxon>
        <taxon>Pseudomonadati</taxon>
        <taxon>Pseudomonadota</taxon>
        <taxon>Gammaproteobacteria</taxon>
        <taxon>Vibrionales</taxon>
        <taxon>Vibrionaceae</taxon>
        <taxon>Photobacterium</taxon>
    </lineage>
</organism>
<evidence type="ECO:0000313" key="2">
    <source>
        <dbReference type="EMBL" id="GAL06824.1"/>
    </source>
</evidence>
<accession>A0A090QY72</accession>
<dbReference type="Proteomes" id="UP000029227">
    <property type="component" value="Unassembled WGS sequence"/>
</dbReference>
<dbReference type="EMBL" id="BBMN01000013">
    <property type="protein sequence ID" value="GAL06824.1"/>
    <property type="molecule type" value="Genomic_DNA"/>
</dbReference>
<feature type="transmembrane region" description="Helical" evidence="1">
    <location>
        <begin position="12"/>
        <end position="36"/>
    </location>
</feature>
<dbReference type="AlphaFoldDB" id="A0A090QY72"/>
<evidence type="ECO:0000256" key="1">
    <source>
        <dbReference type="SAM" id="Phobius"/>
    </source>
</evidence>
<reference evidence="2 3" key="1">
    <citation type="journal article" date="2014" name="Genome Announc.">
        <title>Draft Genome Sequences of Two Vibrionaceae Species, Vibrio ponticus C121 and Photobacterium aphoticum C119, Isolated as Coral Reef Microbiota.</title>
        <authorList>
            <person name="Al-saari N."/>
            <person name="Meirelles P.M."/>
            <person name="Mino S."/>
            <person name="Suda W."/>
            <person name="Oshima K."/>
            <person name="Hattori M."/>
            <person name="Ohkuma M."/>
            <person name="Thompson F.L."/>
            <person name="Gomez-Gil B."/>
            <person name="Sawabe T."/>
            <person name="Sawabe T."/>
        </authorList>
    </citation>
    <scope>NUCLEOTIDE SEQUENCE [LARGE SCALE GENOMIC DNA]</scope>
    <source>
        <strain evidence="2 3">JCM 19237</strain>
    </source>
</reference>
<evidence type="ECO:0000313" key="3">
    <source>
        <dbReference type="Proteomes" id="UP000029227"/>
    </source>
</evidence>
<name>A0A090QY72_9GAMM</name>
<keyword evidence="1" id="KW-0472">Membrane</keyword>
<gene>
    <name evidence="2" type="ORF">JCM19237_3890</name>
</gene>
<proteinExistence type="predicted"/>
<keyword evidence="1" id="KW-0812">Transmembrane</keyword>
<comment type="caution">
    <text evidence="2">The sequence shown here is derived from an EMBL/GenBank/DDBJ whole genome shotgun (WGS) entry which is preliminary data.</text>
</comment>
<keyword evidence="1" id="KW-1133">Transmembrane helix</keyword>
<sequence>MHTQPLKPVTTTIARAMLAIVLLSVVTTSFALLTLAPAQ</sequence>
<protein>
    <submittedName>
        <fullName evidence="2">Uncharacterized protein</fullName>
    </submittedName>
</protein>